<feature type="domain" description="HTTM-like" evidence="8">
    <location>
        <begin position="7"/>
        <end position="266"/>
    </location>
</feature>
<gene>
    <name evidence="9" type="ORF">Q4Q40_16170</name>
</gene>
<dbReference type="InterPro" id="IPR007782">
    <property type="entry name" value="VKG_COase"/>
</dbReference>
<keyword evidence="10" id="KW-1185">Reference proteome</keyword>
<organism evidence="9 10">
    <name type="scientific">Flavivirga jejuensis</name>
    <dbReference type="NCBI Taxonomy" id="870487"/>
    <lineage>
        <taxon>Bacteria</taxon>
        <taxon>Pseudomonadati</taxon>
        <taxon>Bacteroidota</taxon>
        <taxon>Flavobacteriia</taxon>
        <taxon>Flavobacteriales</taxon>
        <taxon>Flavobacteriaceae</taxon>
        <taxon>Flavivirga</taxon>
    </lineage>
</organism>
<evidence type="ECO:0000256" key="4">
    <source>
        <dbReference type="ARBA" id="ARBA00023136"/>
    </source>
</evidence>
<name>A0ABT8WS77_9FLAO</name>
<evidence type="ECO:0000256" key="1">
    <source>
        <dbReference type="ARBA" id="ARBA00004127"/>
    </source>
</evidence>
<dbReference type="Proteomes" id="UP001176806">
    <property type="component" value="Unassembled WGS sequence"/>
</dbReference>
<evidence type="ECO:0000313" key="10">
    <source>
        <dbReference type="Proteomes" id="UP001176806"/>
    </source>
</evidence>
<evidence type="ECO:0000256" key="3">
    <source>
        <dbReference type="ARBA" id="ARBA00022989"/>
    </source>
</evidence>
<dbReference type="PANTHER" id="PTHR12639:SF7">
    <property type="entry name" value="HTTM DOMAIN-CONTAINING PROTEIN"/>
    <property type="match status" value="1"/>
</dbReference>
<dbReference type="EMBL" id="JAUOEL010000005">
    <property type="protein sequence ID" value="MDO5975731.1"/>
    <property type="molecule type" value="Genomic_DNA"/>
</dbReference>
<feature type="transmembrane region" description="Helical" evidence="7">
    <location>
        <begin position="283"/>
        <end position="302"/>
    </location>
</feature>
<dbReference type="SMART" id="SM00752">
    <property type="entry name" value="HTTM"/>
    <property type="match status" value="1"/>
</dbReference>
<keyword evidence="2 7" id="KW-0812">Transmembrane</keyword>
<accession>A0ABT8WS77</accession>
<dbReference type="InterPro" id="IPR011020">
    <property type="entry name" value="HTTM-like"/>
</dbReference>
<comment type="caution">
    <text evidence="9">The sequence shown here is derived from an EMBL/GenBank/DDBJ whole genome shotgun (WGS) entry which is preliminary data.</text>
</comment>
<dbReference type="InterPro" id="IPR053935">
    <property type="entry name" value="VKGC_lumenal_dom"/>
</dbReference>
<evidence type="ECO:0000313" key="9">
    <source>
        <dbReference type="EMBL" id="MDO5975731.1"/>
    </source>
</evidence>
<feature type="transmembrane region" description="Helical" evidence="7">
    <location>
        <begin position="12"/>
        <end position="39"/>
    </location>
</feature>
<comment type="subcellular location">
    <subcellularLocation>
        <location evidence="1">Endomembrane system</location>
        <topology evidence="1">Multi-pass membrane protein</topology>
    </subcellularLocation>
</comment>
<feature type="transmembrane region" description="Helical" evidence="7">
    <location>
        <begin position="149"/>
        <end position="171"/>
    </location>
</feature>
<protein>
    <submittedName>
        <fullName evidence="9">HTTM domain-containing protein</fullName>
    </submittedName>
</protein>
<dbReference type="Pfam" id="PF22777">
    <property type="entry name" value="VKGC_lumenal_dom"/>
    <property type="match status" value="1"/>
</dbReference>
<keyword evidence="5" id="KW-1015">Disulfide bond</keyword>
<dbReference type="InterPro" id="IPR053934">
    <property type="entry name" value="HTTM_dom"/>
</dbReference>
<dbReference type="Pfam" id="PF05090">
    <property type="entry name" value="HTTM"/>
    <property type="match status" value="1"/>
</dbReference>
<keyword evidence="6" id="KW-0456">Lyase</keyword>
<feature type="transmembrane region" description="Helical" evidence="7">
    <location>
        <begin position="235"/>
        <end position="263"/>
    </location>
</feature>
<feature type="transmembrane region" description="Helical" evidence="7">
    <location>
        <begin position="110"/>
        <end position="128"/>
    </location>
</feature>
<evidence type="ECO:0000256" key="6">
    <source>
        <dbReference type="ARBA" id="ARBA00023239"/>
    </source>
</evidence>
<evidence type="ECO:0000259" key="8">
    <source>
        <dbReference type="SMART" id="SM00752"/>
    </source>
</evidence>
<dbReference type="RefSeq" id="WP_303302947.1">
    <property type="nucleotide sequence ID" value="NZ_BAABDA010000050.1"/>
</dbReference>
<keyword evidence="3 7" id="KW-1133">Transmembrane helix</keyword>
<evidence type="ECO:0000256" key="5">
    <source>
        <dbReference type="ARBA" id="ARBA00023157"/>
    </source>
</evidence>
<reference evidence="9" key="1">
    <citation type="submission" date="2023-07" db="EMBL/GenBank/DDBJ databases">
        <title>Two novel species in the genus Flavivirga.</title>
        <authorList>
            <person name="Kwon K."/>
        </authorList>
    </citation>
    <scope>NUCLEOTIDE SEQUENCE</scope>
    <source>
        <strain evidence="9">KACC 14158</strain>
    </source>
</reference>
<evidence type="ECO:0000256" key="2">
    <source>
        <dbReference type="ARBA" id="ARBA00022692"/>
    </source>
</evidence>
<sequence>MLNKWLFKNIDNSALIVFRIIFGLLCFLESVGAIFTGWVKRVFVTPEFTFSFIGFEWLQPLPGNAMYFYYAIMGIFALFVMVGYKYRLSIISFALMWTATYLMQKSSYNNHYYLLMLISSLMVFLPAHKYASVDVKLNPNLKSYSMPNWCRLVIILHLFIVYTYASIAKLYPDWLDASVMELFMKGKANYILIGSILQLKWVHYILAYGGILFDGLIVPLLLFKPTRKYAFMASIFFHLFNSIVFQIGIFPYLSLAFSLFFFEPEQIRKLFLKKKPFYNAEEVIIPKLKTPLLILFSIYFLIQIGLPLRHHFIEDNVLWTEEGHRLSWRMMLRSKSSKTTYRIKDKDSGKKSIVNLNDYLSRKQKRSASTKPDVIWQFAQYLKQKFKDNGQDIAVYVDCKISVNGKPYKTLINPDVDLANVEWHTFKHNNWILPSKED</sequence>
<dbReference type="PANTHER" id="PTHR12639">
    <property type="entry name" value="VITAMIN K-DEPENDENT GAMMA-CARBOXYLASE"/>
    <property type="match status" value="1"/>
</dbReference>
<feature type="transmembrane region" description="Helical" evidence="7">
    <location>
        <begin position="201"/>
        <end position="223"/>
    </location>
</feature>
<proteinExistence type="predicted"/>
<feature type="transmembrane region" description="Helical" evidence="7">
    <location>
        <begin position="67"/>
        <end position="83"/>
    </location>
</feature>
<keyword evidence="4 7" id="KW-0472">Membrane</keyword>
<evidence type="ECO:0000256" key="7">
    <source>
        <dbReference type="SAM" id="Phobius"/>
    </source>
</evidence>